<organism evidence="2 3">
    <name type="scientific">Amphibalanus amphitrite</name>
    <name type="common">Striped barnacle</name>
    <name type="synonym">Balanus amphitrite</name>
    <dbReference type="NCBI Taxonomy" id="1232801"/>
    <lineage>
        <taxon>Eukaryota</taxon>
        <taxon>Metazoa</taxon>
        <taxon>Ecdysozoa</taxon>
        <taxon>Arthropoda</taxon>
        <taxon>Crustacea</taxon>
        <taxon>Multicrustacea</taxon>
        <taxon>Cirripedia</taxon>
        <taxon>Thoracica</taxon>
        <taxon>Thoracicalcarea</taxon>
        <taxon>Balanomorpha</taxon>
        <taxon>Balanoidea</taxon>
        <taxon>Balanidae</taxon>
        <taxon>Amphibalaninae</taxon>
        <taxon>Amphibalanus</taxon>
    </lineage>
</organism>
<keyword evidence="3" id="KW-1185">Reference proteome</keyword>
<dbReference type="EMBL" id="VIIS01001237">
    <property type="protein sequence ID" value="KAF0300719.1"/>
    <property type="molecule type" value="Genomic_DNA"/>
</dbReference>
<gene>
    <name evidence="2" type="ORF">FJT64_003232</name>
</gene>
<evidence type="ECO:0000313" key="2">
    <source>
        <dbReference type="EMBL" id="KAF0300719.1"/>
    </source>
</evidence>
<name>A0A6A4W5Y7_AMPAM</name>
<dbReference type="OrthoDB" id="6362536at2759"/>
<comment type="caution">
    <text evidence="2">The sequence shown here is derived from an EMBL/GenBank/DDBJ whole genome shotgun (WGS) entry which is preliminary data.</text>
</comment>
<dbReference type="Proteomes" id="UP000440578">
    <property type="component" value="Unassembled WGS sequence"/>
</dbReference>
<proteinExistence type="predicted"/>
<evidence type="ECO:0000313" key="3">
    <source>
        <dbReference type="Proteomes" id="UP000440578"/>
    </source>
</evidence>
<accession>A0A6A4W5Y7</accession>
<evidence type="ECO:0000256" key="1">
    <source>
        <dbReference type="SAM" id="MobiDB-lite"/>
    </source>
</evidence>
<feature type="compositionally biased region" description="Acidic residues" evidence="1">
    <location>
        <begin position="1"/>
        <end position="35"/>
    </location>
</feature>
<protein>
    <submittedName>
        <fullName evidence="2">Uncharacterized protein</fullName>
    </submittedName>
</protein>
<dbReference type="AlphaFoldDB" id="A0A6A4W5Y7"/>
<feature type="region of interest" description="Disordered" evidence="1">
    <location>
        <begin position="1"/>
        <end position="56"/>
    </location>
</feature>
<reference evidence="2 3" key="1">
    <citation type="submission" date="2019-07" db="EMBL/GenBank/DDBJ databases">
        <title>Draft genome assembly of a fouling barnacle, Amphibalanus amphitrite (Darwin, 1854): The first reference genome for Thecostraca.</title>
        <authorList>
            <person name="Kim W."/>
        </authorList>
    </citation>
    <scope>NUCLEOTIDE SEQUENCE [LARGE SCALE GENOMIC DNA]</scope>
    <source>
        <strain evidence="2">SNU_AA5</strain>
        <tissue evidence="2">Soma without cirri and trophi</tissue>
    </source>
</reference>
<sequence>MESELMEDEEDEEEEDDDEEEEEEEEDDDLDDEEERGAAAAGGGGQPGELDRSLELHLGTVLENEFSEVLSKLPDEAFTELFADPHAGDLVHKETEELERALEAVERESDAAPAARHHLLNGNPSLGAPGSAEMEESVYTQLAQGVSLENAISNVLNGQEMNTLNQLLTHLGDAVSQDSAS</sequence>